<reference evidence="2" key="3">
    <citation type="submission" date="2020-02" db="EMBL/GenBank/DDBJ databases">
        <authorList>
            <person name="Matsumoto Y."/>
            <person name="Motooka D."/>
            <person name="Nakamura S."/>
        </authorList>
    </citation>
    <scope>NUCLEOTIDE SEQUENCE</scope>
    <source>
        <strain evidence="2">JCM 18113</strain>
    </source>
</reference>
<reference evidence="2 5" key="2">
    <citation type="journal article" date="2019" name="Emerg. Microbes Infect.">
        <title>Comprehensive subspecies identification of 175 nontuberculous mycobacteria species based on 7547 genomic profiles.</title>
        <authorList>
            <person name="Matsumoto Y."/>
            <person name="Kinjo T."/>
            <person name="Motooka D."/>
            <person name="Nabeya D."/>
            <person name="Jung N."/>
            <person name="Uechi K."/>
            <person name="Horii T."/>
            <person name="Iida T."/>
            <person name="Fujita J."/>
            <person name="Nakamura S."/>
        </authorList>
    </citation>
    <scope>NUCLEOTIDE SEQUENCE [LARGE SCALE GENOMIC DNA]</scope>
    <source>
        <strain evidence="2 5">JCM 18113</strain>
    </source>
</reference>
<dbReference type="Proteomes" id="UP000465812">
    <property type="component" value="Chromosome"/>
</dbReference>
<evidence type="ECO:0000313" key="5">
    <source>
        <dbReference type="Proteomes" id="UP000465812"/>
    </source>
</evidence>
<feature type="region of interest" description="Disordered" evidence="1">
    <location>
        <begin position="1"/>
        <end position="34"/>
    </location>
</feature>
<organism evidence="3 4">
    <name type="scientific">Mycobacterium mantenii</name>
    <dbReference type="NCBI Taxonomy" id="560555"/>
    <lineage>
        <taxon>Bacteria</taxon>
        <taxon>Bacillati</taxon>
        <taxon>Actinomycetota</taxon>
        <taxon>Actinomycetes</taxon>
        <taxon>Mycobacteriales</taxon>
        <taxon>Mycobacteriaceae</taxon>
        <taxon>Mycobacterium</taxon>
        <taxon>Mycobacterium avium complex (MAC)</taxon>
    </lineage>
</organism>
<name>A0A1X0F567_MYCNT</name>
<dbReference type="AlphaFoldDB" id="A0A1X0F567"/>
<dbReference type="STRING" id="560555.BST30_28115"/>
<dbReference type="Proteomes" id="UP000192760">
    <property type="component" value="Unassembled WGS sequence"/>
</dbReference>
<dbReference type="RefSeq" id="WP_083100186.1">
    <property type="nucleotide sequence ID" value="NZ_AP022590.1"/>
</dbReference>
<dbReference type="EMBL" id="MVHW01000066">
    <property type="protein sequence ID" value="ORA96941.1"/>
    <property type="molecule type" value="Genomic_DNA"/>
</dbReference>
<proteinExistence type="predicted"/>
<sequence>MVRKTPPKGDLPPIQTGPGRYGSDEVITDPDGNLTGVTHTEAAAYIAPPIMPKTAEGEGK</sequence>
<evidence type="ECO:0000256" key="1">
    <source>
        <dbReference type="SAM" id="MobiDB-lite"/>
    </source>
</evidence>
<evidence type="ECO:0000313" key="2">
    <source>
        <dbReference type="EMBL" id="BBY36323.1"/>
    </source>
</evidence>
<evidence type="ECO:0000313" key="3">
    <source>
        <dbReference type="EMBL" id="ORA96941.1"/>
    </source>
</evidence>
<dbReference type="EMBL" id="AP022590">
    <property type="protein sequence ID" value="BBY36323.1"/>
    <property type="molecule type" value="Genomic_DNA"/>
</dbReference>
<evidence type="ECO:0000313" key="4">
    <source>
        <dbReference type="Proteomes" id="UP000192760"/>
    </source>
</evidence>
<reference evidence="3 4" key="1">
    <citation type="submission" date="2017-02" db="EMBL/GenBank/DDBJ databases">
        <title>The new phylogeny of genus Mycobacterium.</title>
        <authorList>
            <person name="Tortoli E."/>
            <person name="Trovato A."/>
            <person name="Cirillo D.M."/>
        </authorList>
    </citation>
    <scope>NUCLEOTIDE SEQUENCE [LARGE SCALE GENOMIC DNA]</scope>
    <source>
        <strain evidence="3 4">DSM 45255</strain>
    </source>
</reference>
<keyword evidence="5" id="KW-1185">Reference proteome</keyword>
<accession>A0A1X0F567</accession>
<protein>
    <submittedName>
        <fullName evidence="3">Uncharacterized protein</fullName>
    </submittedName>
</protein>
<gene>
    <name evidence="3" type="ORF">BST30_28115</name>
    <name evidence="2" type="ORF">MMAN_04570</name>
</gene>